<keyword evidence="1" id="KW-0732">Signal</keyword>
<protein>
    <recommendedName>
        <fullName evidence="4">Secreted protein</fullName>
    </recommendedName>
</protein>
<feature type="chain" id="PRO_5044013611" description="Secreted protein" evidence="1">
    <location>
        <begin position="27"/>
        <end position="82"/>
    </location>
</feature>
<dbReference type="AlphaFoldDB" id="A0AAW1X8B4"/>
<dbReference type="Proteomes" id="UP001457282">
    <property type="component" value="Unassembled WGS sequence"/>
</dbReference>
<evidence type="ECO:0008006" key="4">
    <source>
        <dbReference type="Google" id="ProtNLM"/>
    </source>
</evidence>
<proteinExistence type="predicted"/>
<feature type="signal peptide" evidence="1">
    <location>
        <begin position="1"/>
        <end position="26"/>
    </location>
</feature>
<dbReference type="EMBL" id="JBEDUW010000004">
    <property type="protein sequence ID" value="KAK9932529.1"/>
    <property type="molecule type" value="Genomic_DNA"/>
</dbReference>
<reference evidence="2 3" key="1">
    <citation type="journal article" date="2023" name="G3 (Bethesda)">
        <title>A chromosome-length genome assembly and annotation of blackberry (Rubus argutus, cv. 'Hillquist').</title>
        <authorList>
            <person name="Bruna T."/>
            <person name="Aryal R."/>
            <person name="Dudchenko O."/>
            <person name="Sargent D.J."/>
            <person name="Mead D."/>
            <person name="Buti M."/>
            <person name="Cavallini A."/>
            <person name="Hytonen T."/>
            <person name="Andres J."/>
            <person name="Pham M."/>
            <person name="Weisz D."/>
            <person name="Mascagni F."/>
            <person name="Usai G."/>
            <person name="Natali L."/>
            <person name="Bassil N."/>
            <person name="Fernandez G.E."/>
            <person name="Lomsadze A."/>
            <person name="Armour M."/>
            <person name="Olukolu B."/>
            <person name="Poorten T."/>
            <person name="Britton C."/>
            <person name="Davik J."/>
            <person name="Ashrafi H."/>
            <person name="Aiden E.L."/>
            <person name="Borodovsky M."/>
            <person name="Worthington M."/>
        </authorList>
    </citation>
    <scope>NUCLEOTIDE SEQUENCE [LARGE SCALE GENOMIC DNA]</scope>
    <source>
        <strain evidence="2">PI 553951</strain>
    </source>
</reference>
<gene>
    <name evidence="2" type="ORF">M0R45_019764</name>
</gene>
<sequence>MMGRLRCWVVRCRLWALIAVAQKSSAEADGELESLTAMMEVMSWSVEQRRGVAGCLVMMVRQKTGKNGKGRDDLGLNWSIVK</sequence>
<accession>A0AAW1X8B4</accession>
<evidence type="ECO:0000313" key="2">
    <source>
        <dbReference type="EMBL" id="KAK9932529.1"/>
    </source>
</evidence>
<organism evidence="2 3">
    <name type="scientific">Rubus argutus</name>
    <name type="common">Southern blackberry</name>
    <dbReference type="NCBI Taxonomy" id="59490"/>
    <lineage>
        <taxon>Eukaryota</taxon>
        <taxon>Viridiplantae</taxon>
        <taxon>Streptophyta</taxon>
        <taxon>Embryophyta</taxon>
        <taxon>Tracheophyta</taxon>
        <taxon>Spermatophyta</taxon>
        <taxon>Magnoliopsida</taxon>
        <taxon>eudicotyledons</taxon>
        <taxon>Gunneridae</taxon>
        <taxon>Pentapetalae</taxon>
        <taxon>rosids</taxon>
        <taxon>fabids</taxon>
        <taxon>Rosales</taxon>
        <taxon>Rosaceae</taxon>
        <taxon>Rosoideae</taxon>
        <taxon>Rosoideae incertae sedis</taxon>
        <taxon>Rubus</taxon>
    </lineage>
</organism>
<name>A0AAW1X8B4_RUBAR</name>
<evidence type="ECO:0000256" key="1">
    <source>
        <dbReference type="SAM" id="SignalP"/>
    </source>
</evidence>
<evidence type="ECO:0000313" key="3">
    <source>
        <dbReference type="Proteomes" id="UP001457282"/>
    </source>
</evidence>
<comment type="caution">
    <text evidence="2">The sequence shown here is derived from an EMBL/GenBank/DDBJ whole genome shotgun (WGS) entry which is preliminary data.</text>
</comment>
<keyword evidence="3" id="KW-1185">Reference proteome</keyword>